<dbReference type="GeneID" id="11505988"/>
<dbReference type="AlphaFoldDB" id="G2Q0U7"/>
<feature type="region of interest" description="Disordered" evidence="2">
    <location>
        <begin position="145"/>
        <end position="189"/>
    </location>
</feature>
<dbReference type="PANTHER" id="PTHR40633:SF1">
    <property type="entry name" value="GPI ANCHORED SERINE-THREONINE RICH PROTEIN (AFU_ORTHOLOGUE AFUA_1G03630)"/>
    <property type="match status" value="1"/>
</dbReference>
<dbReference type="Pfam" id="PF10342">
    <property type="entry name" value="Kre9_KNH"/>
    <property type="match status" value="1"/>
</dbReference>
<dbReference type="KEGG" id="mtm:MYCTH_2313305"/>
<dbReference type="RefSeq" id="XP_003658492.1">
    <property type="nucleotide sequence ID" value="XM_003658444.1"/>
</dbReference>
<dbReference type="InterPro" id="IPR018466">
    <property type="entry name" value="Kre9/Knh1-like_N"/>
</dbReference>
<proteinExistence type="predicted"/>
<reference evidence="5 6" key="1">
    <citation type="journal article" date="2011" name="Nat. Biotechnol.">
        <title>Comparative genomic analysis of the thermophilic biomass-degrading fungi Myceliophthora thermophila and Thielavia terrestris.</title>
        <authorList>
            <person name="Berka R.M."/>
            <person name="Grigoriev I.V."/>
            <person name="Otillar R."/>
            <person name="Salamov A."/>
            <person name="Grimwood J."/>
            <person name="Reid I."/>
            <person name="Ishmael N."/>
            <person name="John T."/>
            <person name="Darmond C."/>
            <person name="Moisan M.-C."/>
            <person name="Henrissat B."/>
            <person name="Coutinho P.M."/>
            <person name="Lombard V."/>
            <person name="Natvig D.O."/>
            <person name="Lindquist E."/>
            <person name="Schmutz J."/>
            <person name="Lucas S."/>
            <person name="Harris P."/>
            <person name="Powlowski J."/>
            <person name="Bellemare A."/>
            <person name="Taylor D."/>
            <person name="Butler G."/>
            <person name="de Vries R.P."/>
            <person name="Allijn I.E."/>
            <person name="van den Brink J."/>
            <person name="Ushinsky S."/>
            <person name="Storms R."/>
            <person name="Powell A.J."/>
            <person name="Paulsen I.T."/>
            <person name="Elbourne L.D.H."/>
            <person name="Baker S.E."/>
            <person name="Magnuson J."/>
            <person name="LaBoissiere S."/>
            <person name="Clutterbuck A.J."/>
            <person name="Martinez D."/>
            <person name="Wogulis M."/>
            <person name="de Leon A.L."/>
            <person name="Rey M.W."/>
            <person name="Tsang A."/>
        </authorList>
    </citation>
    <scope>NUCLEOTIDE SEQUENCE [LARGE SCALE GENOMIC DNA]</scope>
    <source>
        <strain evidence="6">ATCC 42464 / BCRC 31852 / DSM 1799</strain>
    </source>
</reference>
<feature type="chain" id="PRO_5003435867" description="Yeast cell wall synthesis Kre9/Knh1-like N-terminal domain-containing protein" evidence="3">
    <location>
        <begin position="18"/>
        <end position="265"/>
    </location>
</feature>
<dbReference type="InParanoid" id="G2Q0U7"/>
<feature type="signal peptide" evidence="3">
    <location>
        <begin position="1"/>
        <end position="17"/>
    </location>
</feature>
<protein>
    <recommendedName>
        <fullName evidence="4">Yeast cell wall synthesis Kre9/Knh1-like N-terminal domain-containing protein</fullName>
    </recommendedName>
</protein>
<dbReference type="InterPro" id="IPR052982">
    <property type="entry name" value="SRP1/TIP1-like"/>
</dbReference>
<keyword evidence="1 3" id="KW-0732">Signal</keyword>
<name>G2Q0U7_THET4</name>
<accession>G2Q0U7</accession>
<organism evidence="5 6">
    <name type="scientific">Thermothelomyces thermophilus (strain ATCC 42464 / BCRC 31852 / DSM 1799)</name>
    <name type="common">Sporotrichum thermophile</name>
    <dbReference type="NCBI Taxonomy" id="573729"/>
    <lineage>
        <taxon>Eukaryota</taxon>
        <taxon>Fungi</taxon>
        <taxon>Dikarya</taxon>
        <taxon>Ascomycota</taxon>
        <taxon>Pezizomycotina</taxon>
        <taxon>Sordariomycetes</taxon>
        <taxon>Sordariomycetidae</taxon>
        <taxon>Sordariales</taxon>
        <taxon>Chaetomiaceae</taxon>
        <taxon>Thermothelomyces</taxon>
    </lineage>
</organism>
<evidence type="ECO:0000313" key="6">
    <source>
        <dbReference type="Proteomes" id="UP000007322"/>
    </source>
</evidence>
<evidence type="ECO:0000256" key="1">
    <source>
        <dbReference type="ARBA" id="ARBA00022729"/>
    </source>
</evidence>
<evidence type="ECO:0000256" key="3">
    <source>
        <dbReference type="SAM" id="SignalP"/>
    </source>
</evidence>
<dbReference type="OrthoDB" id="2260257at2759"/>
<evidence type="ECO:0000313" key="5">
    <source>
        <dbReference type="EMBL" id="AEO53247.1"/>
    </source>
</evidence>
<dbReference type="Proteomes" id="UP000007322">
    <property type="component" value="Chromosome 1"/>
</dbReference>
<dbReference type="OMA" id="CEIKWAP"/>
<dbReference type="VEuPathDB" id="FungiDB:MYCTH_2313305"/>
<evidence type="ECO:0000259" key="4">
    <source>
        <dbReference type="Pfam" id="PF10342"/>
    </source>
</evidence>
<keyword evidence="6" id="KW-1185">Reference proteome</keyword>
<evidence type="ECO:0000256" key="2">
    <source>
        <dbReference type="SAM" id="MobiDB-lite"/>
    </source>
</evidence>
<feature type="domain" description="Yeast cell wall synthesis Kre9/Knh1-like N-terminal" evidence="4">
    <location>
        <begin position="29"/>
        <end position="121"/>
    </location>
</feature>
<dbReference type="EMBL" id="CP003002">
    <property type="protein sequence ID" value="AEO53247.1"/>
    <property type="molecule type" value="Genomic_DNA"/>
</dbReference>
<gene>
    <name evidence="5" type="ORF">MYCTH_2313305</name>
</gene>
<dbReference type="eggNOG" id="ENOG502S6JZ">
    <property type="taxonomic scope" value="Eukaryota"/>
</dbReference>
<dbReference type="PANTHER" id="PTHR40633">
    <property type="entry name" value="MATRIX PROTEIN, PUTATIVE (AFU_ORTHOLOGUE AFUA_8G05410)-RELATED"/>
    <property type="match status" value="1"/>
</dbReference>
<dbReference type="HOGENOM" id="CLU_069672_1_0_1"/>
<sequence>MRFSITAFLALASAVVAQDPTEGFDPITKPAEGEKVPAGSTYDIVWLPSEAYPGDIKIALLGGASPQTLTVVDTIAEGVDASTGTYSWSVPSTLGDLATYGIIVTLESDPSIFQYGFPFKIVSGDDSNGGSSSNSSATVISTSTTASSSSATSSSTGHASTATSTTSDAEATSSTTQSKTKTHSSTVTSTSLTVPSSTLVSSTIRTNTSFTTSAPPLTTITSSVIVANPTSTTSSTSTIATNGVPSLAAGSFALFGGVAMAVLAL</sequence>